<gene>
    <name evidence="2" type="ORF">J2X16_000353</name>
</gene>
<keyword evidence="1" id="KW-0472">Membrane</keyword>
<keyword evidence="1" id="KW-0812">Transmembrane</keyword>
<sequence length="65" mass="6829">MKFAPEKPGNPLNTAVVGVIAHGLAFGGAGLALYWSLQDHSFLPLGIAFAVLTGLEGLFVYASRR</sequence>
<dbReference type="Proteomes" id="UP001180536">
    <property type="component" value="Unassembled WGS sequence"/>
</dbReference>
<feature type="transmembrane region" description="Helical" evidence="1">
    <location>
        <begin position="12"/>
        <end position="35"/>
    </location>
</feature>
<comment type="caution">
    <text evidence="2">The sequence shown here is derived from an EMBL/GenBank/DDBJ whole genome shotgun (WGS) entry which is preliminary data.</text>
</comment>
<proteinExistence type="predicted"/>
<organism evidence="2 3">
    <name type="scientific">Pelomonas aquatica</name>
    <dbReference type="NCBI Taxonomy" id="431058"/>
    <lineage>
        <taxon>Bacteria</taxon>
        <taxon>Pseudomonadati</taxon>
        <taxon>Pseudomonadota</taxon>
        <taxon>Betaproteobacteria</taxon>
        <taxon>Burkholderiales</taxon>
        <taxon>Sphaerotilaceae</taxon>
        <taxon>Roseateles</taxon>
    </lineage>
</organism>
<keyword evidence="3" id="KW-1185">Reference proteome</keyword>
<protein>
    <submittedName>
        <fullName evidence="2">Uncharacterized protein</fullName>
    </submittedName>
</protein>
<keyword evidence="1" id="KW-1133">Transmembrane helix</keyword>
<dbReference type="EMBL" id="JAVDXQ010000001">
    <property type="protein sequence ID" value="MDR7295032.1"/>
    <property type="molecule type" value="Genomic_DNA"/>
</dbReference>
<reference evidence="2 3" key="1">
    <citation type="submission" date="2023-07" db="EMBL/GenBank/DDBJ databases">
        <title>Sorghum-associated microbial communities from plants grown in Nebraska, USA.</title>
        <authorList>
            <person name="Schachtman D."/>
        </authorList>
    </citation>
    <scope>NUCLEOTIDE SEQUENCE [LARGE SCALE GENOMIC DNA]</scope>
    <source>
        <strain evidence="2 3">BE310</strain>
    </source>
</reference>
<evidence type="ECO:0000256" key="1">
    <source>
        <dbReference type="SAM" id="Phobius"/>
    </source>
</evidence>
<dbReference type="RefSeq" id="WP_310340940.1">
    <property type="nucleotide sequence ID" value="NZ_JAVDXQ010000001.1"/>
</dbReference>
<evidence type="ECO:0000313" key="2">
    <source>
        <dbReference type="EMBL" id="MDR7295032.1"/>
    </source>
</evidence>
<evidence type="ECO:0000313" key="3">
    <source>
        <dbReference type="Proteomes" id="UP001180536"/>
    </source>
</evidence>
<accession>A0ABU1Z334</accession>
<name>A0ABU1Z334_9BURK</name>
<feature type="transmembrane region" description="Helical" evidence="1">
    <location>
        <begin position="41"/>
        <end position="62"/>
    </location>
</feature>